<dbReference type="eggNOG" id="ENOG502ZXW1">
    <property type="taxonomic scope" value="Bacteria"/>
</dbReference>
<accession>B4CXQ7</accession>
<evidence type="ECO:0000313" key="2">
    <source>
        <dbReference type="Proteomes" id="UP000005824"/>
    </source>
</evidence>
<dbReference type="InParanoid" id="B4CXQ7"/>
<sequence length="84" mass="9318">MAAPDYSIGFTREEVEEILAAQKAELKRALAAWQESGSTITKRRIDEIHAIIEACQIALKKLAPEVYGKRARVDTSAVFGFLPK</sequence>
<evidence type="ECO:0000313" key="1">
    <source>
        <dbReference type="EMBL" id="EDY21055.1"/>
    </source>
</evidence>
<dbReference type="AlphaFoldDB" id="B4CXQ7"/>
<dbReference type="EMBL" id="ABVL01000003">
    <property type="protein sequence ID" value="EDY21055.1"/>
    <property type="molecule type" value="Genomic_DNA"/>
</dbReference>
<organism evidence="1 2">
    <name type="scientific">Chthoniobacter flavus Ellin428</name>
    <dbReference type="NCBI Taxonomy" id="497964"/>
    <lineage>
        <taxon>Bacteria</taxon>
        <taxon>Pseudomonadati</taxon>
        <taxon>Verrucomicrobiota</taxon>
        <taxon>Spartobacteria</taxon>
        <taxon>Chthoniobacterales</taxon>
        <taxon>Chthoniobacteraceae</taxon>
        <taxon>Chthoniobacter</taxon>
    </lineage>
</organism>
<name>B4CXQ7_9BACT</name>
<reference evidence="1 2" key="1">
    <citation type="journal article" date="2011" name="J. Bacteriol.">
        <title>Genome sequence of Chthoniobacter flavus Ellin428, an aerobic heterotrophic soil bacterium.</title>
        <authorList>
            <person name="Kant R."/>
            <person name="van Passel M.W."/>
            <person name="Palva A."/>
            <person name="Lucas S."/>
            <person name="Lapidus A."/>
            <person name="Glavina Del Rio T."/>
            <person name="Dalin E."/>
            <person name="Tice H."/>
            <person name="Bruce D."/>
            <person name="Goodwin L."/>
            <person name="Pitluck S."/>
            <person name="Larimer F.W."/>
            <person name="Land M.L."/>
            <person name="Hauser L."/>
            <person name="Sangwan P."/>
            <person name="de Vos W.M."/>
            <person name="Janssen P.H."/>
            <person name="Smidt H."/>
        </authorList>
    </citation>
    <scope>NUCLEOTIDE SEQUENCE [LARGE SCALE GENOMIC DNA]</scope>
    <source>
        <strain evidence="1 2">Ellin428</strain>
    </source>
</reference>
<dbReference type="STRING" id="497964.CfE428DRAFT_1348"/>
<dbReference type="RefSeq" id="WP_006978674.1">
    <property type="nucleotide sequence ID" value="NZ_ABVL01000003.1"/>
</dbReference>
<gene>
    <name evidence="1" type="ORF">CfE428DRAFT_1348</name>
</gene>
<dbReference type="Proteomes" id="UP000005824">
    <property type="component" value="Unassembled WGS sequence"/>
</dbReference>
<comment type="caution">
    <text evidence="1">The sequence shown here is derived from an EMBL/GenBank/DDBJ whole genome shotgun (WGS) entry which is preliminary data.</text>
</comment>
<protein>
    <submittedName>
        <fullName evidence="1">Uncharacterized protein</fullName>
    </submittedName>
</protein>
<keyword evidence="2" id="KW-1185">Reference proteome</keyword>
<proteinExistence type="predicted"/>